<feature type="transmembrane region" description="Helical" evidence="5">
    <location>
        <begin position="363"/>
        <end position="381"/>
    </location>
</feature>
<dbReference type="Proteomes" id="UP000824366">
    <property type="component" value="Chromosome"/>
</dbReference>
<feature type="transmembrane region" description="Helical" evidence="5">
    <location>
        <begin position="337"/>
        <end position="357"/>
    </location>
</feature>
<feature type="transmembrane region" description="Helical" evidence="5">
    <location>
        <begin position="57"/>
        <end position="75"/>
    </location>
</feature>
<dbReference type="SUPFAM" id="SSF52091">
    <property type="entry name" value="SpoIIaa-like"/>
    <property type="match status" value="1"/>
</dbReference>
<feature type="transmembrane region" description="Helical" evidence="5">
    <location>
        <begin position="141"/>
        <end position="159"/>
    </location>
</feature>
<dbReference type="Pfam" id="PF01740">
    <property type="entry name" value="STAS"/>
    <property type="match status" value="1"/>
</dbReference>
<evidence type="ECO:0000313" key="7">
    <source>
        <dbReference type="EMBL" id="BCO29799.1"/>
    </source>
</evidence>
<feature type="transmembrane region" description="Helical" evidence="5">
    <location>
        <begin position="253"/>
        <end position="276"/>
    </location>
</feature>
<reference evidence="7 8" key="1">
    <citation type="journal article" date="2021" name="Microbiol. Spectr.">
        <title>A Single Bacterium Capable of Oxidation and Reduction of Iron at Circumneutral pH.</title>
        <authorList>
            <person name="Kato S."/>
            <person name="Ohkuma M."/>
        </authorList>
    </citation>
    <scope>NUCLEOTIDE SEQUENCE [LARGE SCALE GENOMIC DNA]</scope>
    <source>
        <strain evidence="7 8">MIZ03</strain>
    </source>
</reference>
<feature type="transmembrane region" description="Helical" evidence="5">
    <location>
        <begin position="393"/>
        <end position="425"/>
    </location>
</feature>
<evidence type="ECO:0000256" key="2">
    <source>
        <dbReference type="ARBA" id="ARBA00022692"/>
    </source>
</evidence>
<dbReference type="EMBL" id="AP024238">
    <property type="protein sequence ID" value="BCO29799.1"/>
    <property type="molecule type" value="Genomic_DNA"/>
</dbReference>
<dbReference type="CDD" id="cd07042">
    <property type="entry name" value="STAS_SulP_like_sulfate_transporter"/>
    <property type="match status" value="1"/>
</dbReference>
<gene>
    <name evidence="7" type="ORF">MIZ03_4723</name>
</gene>
<dbReference type="PROSITE" id="PS50801">
    <property type="entry name" value="STAS"/>
    <property type="match status" value="1"/>
</dbReference>
<comment type="subcellular location">
    <subcellularLocation>
        <location evidence="1">Membrane</location>
        <topology evidence="1">Multi-pass membrane protein</topology>
    </subcellularLocation>
</comment>
<feature type="transmembrane region" description="Helical" evidence="5">
    <location>
        <begin position="179"/>
        <end position="206"/>
    </location>
</feature>
<feature type="transmembrane region" description="Helical" evidence="5">
    <location>
        <begin position="213"/>
        <end position="233"/>
    </location>
</feature>
<evidence type="ECO:0000256" key="5">
    <source>
        <dbReference type="SAM" id="Phobius"/>
    </source>
</evidence>
<evidence type="ECO:0000256" key="3">
    <source>
        <dbReference type="ARBA" id="ARBA00022989"/>
    </source>
</evidence>
<evidence type="ECO:0000256" key="1">
    <source>
        <dbReference type="ARBA" id="ARBA00004141"/>
    </source>
</evidence>
<keyword evidence="2 5" id="KW-0812">Transmembrane</keyword>
<proteinExistence type="predicted"/>
<dbReference type="Pfam" id="PF00916">
    <property type="entry name" value="Sulfate_transp"/>
    <property type="match status" value="1"/>
</dbReference>
<feature type="domain" description="STAS" evidence="6">
    <location>
        <begin position="449"/>
        <end position="564"/>
    </location>
</feature>
<keyword evidence="4 5" id="KW-0472">Membrane</keyword>
<feature type="transmembrane region" description="Helical" evidence="5">
    <location>
        <begin position="33"/>
        <end position="51"/>
    </location>
</feature>
<organism evidence="7 8">
    <name type="scientific">Rhodoferax lithotrophicus</name>
    <dbReference type="NCBI Taxonomy" id="2798804"/>
    <lineage>
        <taxon>Bacteria</taxon>
        <taxon>Pseudomonadati</taxon>
        <taxon>Pseudomonadota</taxon>
        <taxon>Betaproteobacteria</taxon>
        <taxon>Burkholderiales</taxon>
        <taxon>Comamonadaceae</taxon>
        <taxon>Rhodoferax</taxon>
    </lineage>
</organism>
<name>A0ABM7MTR5_9BURK</name>
<dbReference type="InterPro" id="IPR001902">
    <property type="entry name" value="SLC26A/SulP_fam"/>
</dbReference>
<feature type="transmembrane region" description="Helical" evidence="5">
    <location>
        <begin position="82"/>
        <end position="102"/>
    </location>
</feature>
<keyword evidence="3 5" id="KW-1133">Transmembrane helix</keyword>
<accession>A0ABM7MTR5</accession>
<keyword evidence="8" id="KW-1185">Reference proteome</keyword>
<evidence type="ECO:0000256" key="4">
    <source>
        <dbReference type="ARBA" id="ARBA00023136"/>
    </source>
</evidence>
<feature type="transmembrane region" description="Helical" evidence="5">
    <location>
        <begin position="108"/>
        <end position="129"/>
    </location>
</feature>
<evidence type="ECO:0000313" key="8">
    <source>
        <dbReference type="Proteomes" id="UP000824366"/>
    </source>
</evidence>
<dbReference type="InterPro" id="IPR011547">
    <property type="entry name" value="SLC26A/SulP_dom"/>
</dbReference>
<protein>
    <submittedName>
        <fullName evidence="7">Sulfate transporter</fullName>
    </submittedName>
</protein>
<dbReference type="InterPro" id="IPR002645">
    <property type="entry name" value="STAS_dom"/>
</dbReference>
<dbReference type="PANTHER" id="PTHR11814">
    <property type="entry name" value="SULFATE TRANSPORTER"/>
    <property type="match status" value="1"/>
</dbReference>
<dbReference type="Gene3D" id="3.30.750.24">
    <property type="entry name" value="STAS domain"/>
    <property type="match status" value="1"/>
</dbReference>
<sequence>MQRVGQLFTLLQRWMPGLATLCHYKMAWLFHDLGAGLVLTAILVPVGMGYAEASGLPAIHGLYASIIPLLAYALFGPSRILVLGPDSTLTAVIAALILPMAAGSVERAIALAGMLAILSGICSLLIGLARLGMVADLLSKPIRIGFLNAIALTVLVGQFPKVFGFSVKADGLLEKTALLVQGIAAGQTNPVALLIGAGCLALILLIAHYRRRWPGVLMAVVLATAVSAVFNLADSAHISVVGSLPQGLPHWQFPQVSLADVQLLLPGAVIISLLSFADTSVLSRLLAQRGGYQVHQNQEMLALGMANMAAGLFQGFSVSASASRTPVAEAAGSKTQLTGVVGALAVAGLLMLAPWLLQSLPSAALAAVVIAACLSFADVAGMRELYRLNKIEFALSLTSFFGVALIGVIEGIVITLALAMLLLLWNTWHPYFAVLARLDGTKGYHDISRHPEGRQVPGLVLFRWDAQLFFANGEVFREEAKHAVASAPTPTHRLVVVADAITNIDITAADALVSLYHELKHQGIELCFAGLKGQIKDRLHAYGTLDIIGHDIFAPTVGSAVNIYRATHEVNWKDWDEV</sequence>
<dbReference type="InterPro" id="IPR036513">
    <property type="entry name" value="STAS_dom_sf"/>
</dbReference>
<evidence type="ECO:0000259" key="6">
    <source>
        <dbReference type="PROSITE" id="PS50801"/>
    </source>
</evidence>